<dbReference type="EMBL" id="CYZT01000312">
    <property type="protein sequence ID" value="CUP30548.1"/>
    <property type="molecule type" value="Genomic_DNA"/>
</dbReference>
<protein>
    <submittedName>
        <fullName evidence="2">Uncharacterized protein</fullName>
    </submittedName>
</protein>
<proteinExistence type="predicted"/>
<sequence length="103" mass="11335">MASPAVMGFFTRNSLMSSGAAMLPKMPVISTATTVMGPMPPWAWDTLMAMGVVTDLGRRDAVMAASSPNRRQSRRMLPMEDAEPTTHPTRMGSQFSFRIRIFP</sequence>
<name>A0A174M8R5_FLAPL</name>
<organism evidence="2 3">
    <name type="scientific">Flavonifractor plautii</name>
    <name type="common">Fusobacterium plautii</name>
    <dbReference type="NCBI Taxonomy" id="292800"/>
    <lineage>
        <taxon>Bacteria</taxon>
        <taxon>Bacillati</taxon>
        <taxon>Bacillota</taxon>
        <taxon>Clostridia</taxon>
        <taxon>Eubacteriales</taxon>
        <taxon>Oscillospiraceae</taxon>
        <taxon>Flavonifractor</taxon>
    </lineage>
</organism>
<evidence type="ECO:0000313" key="3">
    <source>
        <dbReference type="Proteomes" id="UP000095746"/>
    </source>
</evidence>
<feature type="region of interest" description="Disordered" evidence="1">
    <location>
        <begin position="63"/>
        <end position="90"/>
    </location>
</feature>
<dbReference type="Proteomes" id="UP000095746">
    <property type="component" value="Unassembled WGS sequence"/>
</dbReference>
<evidence type="ECO:0000313" key="2">
    <source>
        <dbReference type="EMBL" id="CUP30548.1"/>
    </source>
</evidence>
<dbReference type="AlphaFoldDB" id="A0A174M8R5"/>
<gene>
    <name evidence="2" type="ORF">ERS852411_02967</name>
</gene>
<reference evidence="2 3" key="1">
    <citation type="submission" date="2015-09" db="EMBL/GenBank/DDBJ databases">
        <authorList>
            <consortium name="Pathogen Informatics"/>
        </authorList>
    </citation>
    <scope>NUCLEOTIDE SEQUENCE [LARGE SCALE GENOMIC DNA]</scope>
    <source>
        <strain evidence="2 3">2789STDY5608854</strain>
    </source>
</reference>
<evidence type="ECO:0000256" key="1">
    <source>
        <dbReference type="SAM" id="MobiDB-lite"/>
    </source>
</evidence>
<accession>A0A174M8R5</accession>